<dbReference type="EMBL" id="CP010904">
    <property type="protein sequence ID" value="AKJ64816.1"/>
    <property type="molecule type" value="Genomic_DNA"/>
</dbReference>
<dbReference type="OrthoDB" id="9801684at2"/>
<dbReference type="PANTHER" id="PTHR33295:SF8">
    <property type="entry name" value="AAA+ ATPASE DOMAIN-CONTAINING PROTEIN"/>
    <property type="match status" value="1"/>
</dbReference>
<evidence type="ECO:0000313" key="3">
    <source>
        <dbReference type="EMBL" id="AKJ64816.1"/>
    </source>
</evidence>
<proteinExistence type="predicted"/>
<sequence>MNSYNLKYVLRQFIEGELPVCRPRDRSLPADTGKVVGLSGPRRSGKTFLLFDAMHRLVRQGVDRRQLVYLNFEDDRLHPVRAEELDLVLRSLNELYPDTASGKTYLFLDEVQDVPGWERWVRRLKDTEDISIFVTGSSSRLLARDLSAAMRGRSITLEVFPLSFREFLSFREVEISSFSARDESRARAELVEYLTWGGFPEIVLAEAPLRPLILEEYASLMLFRDVVERYGVRNEKVMRTLLRYCFRNTASLINVSKLHRDFKSLGLAVSKNTLHEYLGCLKDASLVFMVPKRDESLRKQEHNPKKLHVIDPGLVAAFKAYPQRDVGHKLETAVFLEARRRRRDLYYYSNAHEVDLCDGEGAWFANTCWSLADDAAFEREKNVMEFGRTLWPEARGHLVYHEYAPGLSEAEPNSIPAWRYLLSGCEEAQRS</sequence>
<dbReference type="PANTHER" id="PTHR33295">
    <property type="entry name" value="ATPASE"/>
    <property type="match status" value="1"/>
</dbReference>
<feature type="domain" description="AAA" evidence="1">
    <location>
        <begin position="34"/>
        <end position="168"/>
    </location>
</feature>
<dbReference type="AlphaFoldDB" id="A0A0G3EEG3"/>
<dbReference type="InterPro" id="IPR041682">
    <property type="entry name" value="AAA_14"/>
</dbReference>
<dbReference type="RefSeq" id="WP_052882107.1">
    <property type="nucleotide sequence ID" value="NZ_CP010904.1"/>
</dbReference>
<evidence type="ECO:0008006" key="5">
    <source>
        <dbReference type="Google" id="ProtNLM"/>
    </source>
</evidence>
<reference evidence="4" key="1">
    <citation type="submission" date="2015-02" db="EMBL/GenBank/DDBJ databases">
        <title>Description and complete genome sequence of the first cultured representative of the subdivision 5 of the Verrucomicrobia phylum.</title>
        <authorList>
            <person name="Spring S."/>
            <person name="Bunk B."/>
            <person name="Sproer C."/>
            <person name="Klenk H.-P."/>
        </authorList>
    </citation>
    <scope>NUCLEOTIDE SEQUENCE [LARGE SCALE GENOMIC DNA]</scope>
    <source>
        <strain evidence="4">L21-Fru-AB</strain>
    </source>
</reference>
<name>A0A0G3EEG3_9BACT</name>
<reference evidence="3 4" key="2">
    <citation type="journal article" date="2016" name="ISME J.">
        <title>Characterization of the first cultured representative of Verrucomicrobia subdivision 5 indicates the proposal of a novel phylum.</title>
        <authorList>
            <person name="Spring S."/>
            <person name="Bunk B."/>
            <person name="Sproer C."/>
            <person name="Schumann P."/>
            <person name="Rohde M."/>
            <person name="Tindall B.J."/>
            <person name="Klenk H.P."/>
        </authorList>
    </citation>
    <scope>NUCLEOTIDE SEQUENCE [LARGE SCALE GENOMIC DNA]</scope>
    <source>
        <strain evidence="3 4">L21-Fru-AB</strain>
    </source>
</reference>
<evidence type="ECO:0000259" key="1">
    <source>
        <dbReference type="Pfam" id="PF13173"/>
    </source>
</evidence>
<evidence type="ECO:0000313" key="4">
    <source>
        <dbReference type="Proteomes" id="UP000035268"/>
    </source>
</evidence>
<dbReference type="Pfam" id="PF13635">
    <property type="entry name" value="DUF4143"/>
    <property type="match status" value="1"/>
</dbReference>
<protein>
    <recommendedName>
        <fullName evidence="5">ATPase</fullName>
    </recommendedName>
</protein>
<accession>A0A0G3EEG3</accession>
<dbReference type="InterPro" id="IPR025420">
    <property type="entry name" value="DUF4143"/>
</dbReference>
<organism evidence="3 4">
    <name type="scientific">Kiritimatiella glycovorans</name>
    <dbReference type="NCBI Taxonomy" id="1307763"/>
    <lineage>
        <taxon>Bacteria</taxon>
        <taxon>Pseudomonadati</taxon>
        <taxon>Kiritimatiellota</taxon>
        <taxon>Kiritimatiellia</taxon>
        <taxon>Kiritimatiellales</taxon>
        <taxon>Kiritimatiellaceae</taxon>
        <taxon>Kiritimatiella</taxon>
    </lineage>
</organism>
<dbReference type="STRING" id="1307763.L21SP4_01573"/>
<dbReference type="InterPro" id="IPR027417">
    <property type="entry name" value="P-loop_NTPase"/>
</dbReference>
<keyword evidence="4" id="KW-1185">Reference proteome</keyword>
<dbReference type="Pfam" id="PF13173">
    <property type="entry name" value="AAA_14"/>
    <property type="match status" value="1"/>
</dbReference>
<gene>
    <name evidence="3" type="ORF">L21SP4_01573</name>
</gene>
<evidence type="ECO:0000259" key="2">
    <source>
        <dbReference type="Pfam" id="PF13635"/>
    </source>
</evidence>
<feature type="domain" description="DUF4143" evidence="2">
    <location>
        <begin position="224"/>
        <end position="356"/>
    </location>
</feature>
<dbReference type="SUPFAM" id="SSF52540">
    <property type="entry name" value="P-loop containing nucleoside triphosphate hydrolases"/>
    <property type="match status" value="1"/>
</dbReference>
<dbReference type="KEGG" id="vbl:L21SP4_01573"/>
<dbReference type="Proteomes" id="UP000035268">
    <property type="component" value="Chromosome"/>
</dbReference>